<evidence type="ECO:0000256" key="6">
    <source>
        <dbReference type="SAM" id="MobiDB-lite"/>
    </source>
</evidence>
<feature type="transmembrane region" description="Helical" evidence="7">
    <location>
        <begin position="69"/>
        <end position="91"/>
    </location>
</feature>
<keyword evidence="4 7" id="KW-1133">Transmembrane helix</keyword>
<reference evidence="9 10" key="1">
    <citation type="submission" date="2020-04" db="EMBL/GenBank/DDBJ databases">
        <authorList>
            <person name="Alioto T."/>
            <person name="Alioto T."/>
            <person name="Gomez Garrido J."/>
        </authorList>
    </citation>
    <scope>NUCLEOTIDE SEQUENCE [LARGE SCALE GENOMIC DNA]</scope>
</reference>
<dbReference type="Pfam" id="PF12832">
    <property type="entry name" value="MFS_1_like"/>
    <property type="match status" value="1"/>
</dbReference>
<evidence type="ECO:0000256" key="7">
    <source>
        <dbReference type="SAM" id="Phobius"/>
    </source>
</evidence>
<dbReference type="InterPro" id="IPR036259">
    <property type="entry name" value="MFS_trans_sf"/>
</dbReference>
<feature type="region of interest" description="Disordered" evidence="6">
    <location>
        <begin position="659"/>
        <end position="807"/>
    </location>
</feature>
<evidence type="ECO:0000259" key="8">
    <source>
        <dbReference type="Pfam" id="PF12832"/>
    </source>
</evidence>
<comment type="caution">
    <text evidence="9">The sequence shown here is derived from an EMBL/GenBank/DDBJ whole genome shotgun (WGS) entry which is preliminary data.</text>
</comment>
<feature type="compositionally biased region" description="Acidic residues" evidence="6">
    <location>
        <begin position="664"/>
        <end position="675"/>
    </location>
</feature>
<dbReference type="Proteomes" id="UP000494165">
    <property type="component" value="Unassembled WGS sequence"/>
</dbReference>
<name>A0A8S1DDY3_9INSE</name>
<dbReference type="SUPFAM" id="SSF103473">
    <property type="entry name" value="MFS general substrate transporter"/>
    <property type="match status" value="2"/>
</dbReference>
<dbReference type="CDD" id="cd17335">
    <property type="entry name" value="MFS_MFSD6"/>
    <property type="match status" value="1"/>
</dbReference>
<feature type="transmembrane region" description="Helical" evidence="7">
    <location>
        <begin position="103"/>
        <end position="125"/>
    </location>
</feature>
<feature type="transmembrane region" description="Helical" evidence="7">
    <location>
        <begin position="429"/>
        <end position="452"/>
    </location>
</feature>
<dbReference type="PANTHER" id="PTHR16172:SF41">
    <property type="entry name" value="MAJOR FACILITATOR SUPERFAMILY DOMAIN-CONTAINING PROTEIN 6-LIKE"/>
    <property type="match status" value="1"/>
</dbReference>
<feature type="compositionally biased region" description="Polar residues" evidence="6">
    <location>
        <begin position="794"/>
        <end position="807"/>
    </location>
</feature>
<dbReference type="EMBL" id="CADEPI010000162">
    <property type="protein sequence ID" value="CAB3378366.1"/>
    <property type="molecule type" value="Genomic_DNA"/>
</dbReference>
<feature type="transmembrane region" description="Helical" evidence="7">
    <location>
        <begin position="630"/>
        <end position="650"/>
    </location>
</feature>
<evidence type="ECO:0000256" key="2">
    <source>
        <dbReference type="ARBA" id="ARBA00005241"/>
    </source>
</evidence>
<feature type="compositionally biased region" description="Polar residues" evidence="6">
    <location>
        <begin position="775"/>
        <end position="784"/>
    </location>
</feature>
<dbReference type="AlphaFoldDB" id="A0A8S1DDY3"/>
<dbReference type="OrthoDB" id="10056177at2759"/>
<feature type="transmembrane region" description="Helical" evidence="7">
    <location>
        <begin position="575"/>
        <end position="599"/>
    </location>
</feature>
<feature type="transmembrane region" description="Helical" evidence="7">
    <location>
        <begin position="502"/>
        <end position="523"/>
    </location>
</feature>
<keyword evidence="3 7" id="KW-0812">Transmembrane</keyword>
<evidence type="ECO:0000256" key="3">
    <source>
        <dbReference type="ARBA" id="ARBA00022692"/>
    </source>
</evidence>
<dbReference type="Gene3D" id="1.20.1250.20">
    <property type="entry name" value="MFS general substrate transporter like domains"/>
    <property type="match status" value="3"/>
</dbReference>
<dbReference type="GO" id="GO:0016020">
    <property type="term" value="C:membrane"/>
    <property type="evidence" value="ECO:0007669"/>
    <property type="project" value="UniProtKB-SubCell"/>
</dbReference>
<keyword evidence="5 7" id="KW-0472">Membrane</keyword>
<feature type="transmembrane region" description="Helical" evidence="7">
    <location>
        <begin position="398"/>
        <end position="417"/>
    </location>
</feature>
<evidence type="ECO:0000313" key="10">
    <source>
        <dbReference type="Proteomes" id="UP000494165"/>
    </source>
</evidence>
<evidence type="ECO:0000256" key="5">
    <source>
        <dbReference type="ARBA" id="ARBA00023136"/>
    </source>
</evidence>
<dbReference type="InterPro" id="IPR051717">
    <property type="entry name" value="MFS_MFSD6"/>
</dbReference>
<dbReference type="PANTHER" id="PTHR16172">
    <property type="entry name" value="MAJOR FACILITATOR SUPERFAMILY DOMAIN-CONTAINING PROTEIN 6-LIKE"/>
    <property type="match status" value="1"/>
</dbReference>
<sequence length="807" mass="88771">MAISKKEKHHDDFHCLHLDLKTELQRMAAEAKAKDKEGEAAADGGGGDEAANTLGAKVVKRLHINPNLLMLKVTLFLLYGAVASLLPYLTIHMQSVGLTVEEISIIYLALPFTTFLSPPLTGFLVDKFGQYKPVVVLAFILNAAFHHSLLLIPPTETPGEVPPAYIARHPATGIMEVWWSPCPSRECPDEEELEVVLERCFSHCELLMSASHHSQPFNDSSEWTNATEDPLLMMLAINDTINSGEVNNDDFHFLLDMHPDLADPTENMGIEVEAQSNRTLEMFRARFSDRVLWSAGVNVTALEEEDLRCGGVALASNLSGPAIRRMATVCPLQRCSFRAGGPEKCPSQYKESDDSTFYLYFVLRFLGNACMNAGVTMIDPIALTMIKKYGGEFGRERIFSTIGMAIFSPITGFLIDYNSRQVGYTDYSAAFYAHDILLMTAAVSIMAMPIGVKVPNDDLLRDVWRILKMPHVTIFIFFLFLLGNYWGYIESFLFLYLKELGAPNYLLGLTLTVGTLSSMPFLFGAERITKKVGHVNIIVIAFFSHSLRLIGYSLIDDPWWSFPFEAMEASAVHLMWVAAATYCTLLAPHNLLASIIGILGMAHFSLGRGFGSFVGGFLISEVGAREAFQAMGYMAAAGGCAYGILHAFWLRHLELKDPNQVDAPPDEEQPEGSGDEVERPASAVSTPRTPRTPERLSLMIGINPRGSLTDLNTSEERGSRSLLRQALVRTGESTPSSPARPWKGSFLTPQNARKTPSPTDSAQSTPLMQRRRTHSTASNGSSKPLSPLARPTSPLATSRGSVSSDTK</sequence>
<keyword evidence="10" id="KW-1185">Reference proteome</keyword>
<protein>
    <recommendedName>
        <fullName evidence="8">Major facilitator superfamily associated domain-containing protein</fullName>
    </recommendedName>
</protein>
<dbReference type="InterPro" id="IPR024989">
    <property type="entry name" value="MFS_assoc_dom"/>
</dbReference>
<evidence type="ECO:0000256" key="1">
    <source>
        <dbReference type="ARBA" id="ARBA00004141"/>
    </source>
</evidence>
<comment type="subcellular location">
    <subcellularLocation>
        <location evidence="1">Membrane</location>
        <topology evidence="1">Multi-pass membrane protein</topology>
    </subcellularLocation>
</comment>
<accession>A0A8S1DDY3</accession>
<comment type="similarity">
    <text evidence="2">Belongs to the major facilitator superfamily. MFSD6 family.</text>
</comment>
<feature type="transmembrane region" description="Helical" evidence="7">
    <location>
        <begin position="472"/>
        <end position="496"/>
    </location>
</feature>
<feature type="compositionally biased region" description="Polar residues" evidence="6">
    <location>
        <begin position="747"/>
        <end position="767"/>
    </location>
</feature>
<evidence type="ECO:0000313" key="9">
    <source>
        <dbReference type="EMBL" id="CAB3378366.1"/>
    </source>
</evidence>
<proteinExistence type="inferred from homology"/>
<feature type="transmembrane region" description="Helical" evidence="7">
    <location>
        <begin position="535"/>
        <end position="555"/>
    </location>
</feature>
<organism evidence="9 10">
    <name type="scientific">Cloeon dipterum</name>
    <dbReference type="NCBI Taxonomy" id="197152"/>
    <lineage>
        <taxon>Eukaryota</taxon>
        <taxon>Metazoa</taxon>
        <taxon>Ecdysozoa</taxon>
        <taxon>Arthropoda</taxon>
        <taxon>Hexapoda</taxon>
        <taxon>Insecta</taxon>
        <taxon>Pterygota</taxon>
        <taxon>Palaeoptera</taxon>
        <taxon>Ephemeroptera</taxon>
        <taxon>Pisciforma</taxon>
        <taxon>Baetidae</taxon>
        <taxon>Cloeon</taxon>
    </lineage>
</organism>
<feature type="domain" description="Major facilitator superfamily associated" evidence="8">
    <location>
        <begin position="68"/>
        <end position="630"/>
    </location>
</feature>
<evidence type="ECO:0000256" key="4">
    <source>
        <dbReference type="ARBA" id="ARBA00022989"/>
    </source>
</evidence>
<gene>
    <name evidence="9" type="ORF">CLODIP_2_CD03390</name>
</gene>